<keyword evidence="8" id="KW-1185">Reference proteome</keyword>
<comment type="similarity">
    <text evidence="4">Belongs to the SIMIBI class G3E GTPase family. ZNG1 subfamily.</text>
</comment>
<keyword evidence="3" id="KW-0143">Chaperone</keyword>
<dbReference type="Pfam" id="PF07683">
    <property type="entry name" value="CobW_C"/>
    <property type="match status" value="1"/>
</dbReference>
<dbReference type="InterPro" id="IPR027417">
    <property type="entry name" value="P-loop_NTPase"/>
</dbReference>
<dbReference type="SMART" id="SM00833">
    <property type="entry name" value="CobW_C"/>
    <property type="match status" value="1"/>
</dbReference>
<reference evidence="7 8" key="1">
    <citation type="submission" date="2018-12" db="EMBL/GenBank/DDBJ databases">
        <authorList>
            <consortium name="Pathogen Informatics"/>
        </authorList>
    </citation>
    <scope>NUCLEOTIDE SEQUENCE [LARGE SCALE GENOMIC DNA]</scope>
    <source>
        <strain evidence="7 8">NCTC10437</strain>
    </source>
</reference>
<evidence type="ECO:0000256" key="2">
    <source>
        <dbReference type="ARBA" id="ARBA00022801"/>
    </source>
</evidence>
<name>A0A3S4TG92_MYCAU</name>
<dbReference type="STRING" id="1791.GCA_001049355_05603"/>
<accession>A0A3S4TG92</accession>
<evidence type="ECO:0000259" key="6">
    <source>
        <dbReference type="SMART" id="SM00833"/>
    </source>
</evidence>
<comment type="catalytic activity">
    <reaction evidence="5">
        <text>GTP + H2O = GDP + phosphate + H(+)</text>
        <dbReference type="Rhea" id="RHEA:19669"/>
        <dbReference type="ChEBI" id="CHEBI:15377"/>
        <dbReference type="ChEBI" id="CHEBI:15378"/>
        <dbReference type="ChEBI" id="CHEBI:37565"/>
        <dbReference type="ChEBI" id="CHEBI:43474"/>
        <dbReference type="ChEBI" id="CHEBI:58189"/>
    </reaction>
    <physiologicalReaction direction="left-to-right" evidence="5">
        <dbReference type="Rhea" id="RHEA:19670"/>
    </physiologicalReaction>
</comment>
<dbReference type="InterPro" id="IPR011629">
    <property type="entry name" value="CobW-like_C"/>
</dbReference>
<dbReference type="PANTHER" id="PTHR13748">
    <property type="entry name" value="COBW-RELATED"/>
    <property type="match status" value="1"/>
</dbReference>
<dbReference type="GO" id="GO:0005737">
    <property type="term" value="C:cytoplasm"/>
    <property type="evidence" value="ECO:0007669"/>
    <property type="project" value="TreeGrafter"/>
</dbReference>
<dbReference type="CDD" id="cd03112">
    <property type="entry name" value="CobW-like"/>
    <property type="match status" value="1"/>
</dbReference>
<dbReference type="EMBL" id="LR134356">
    <property type="protein sequence ID" value="VEG58520.1"/>
    <property type="molecule type" value="Genomic_DNA"/>
</dbReference>
<dbReference type="PANTHER" id="PTHR13748:SF62">
    <property type="entry name" value="COBW DOMAIN-CONTAINING PROTEIN"/>
    <property type="match status" value="1"/>
</dbReference>
<proteinExistence type="inferred from homology"/>
<dbReference type="InterPro" id="IPR036627">
    <property type="entry name" value="CobW-likC_sf"/>
</dbReference>
<protein>
    <submittedName>
        <fullName evidence="7">Cobalamin synthesis protein, P47K</fullName>
    </submittedName>
</protein>
<dbReference type="SUPFAM" id="SSF90002">
    <property type="entry name" value="Hypothetical protein YjiA, C-terminal domain"/>
    <property type="match status" value="1"/>
</dbReference>
<evidence type="ECO:0000256" key="1">
    <source>
        <dbReference type="ARBA" id="ARBA00022741"/>
    </source>
</evidence>
<feature type="domain" description="CobW C-terminal" evidence="6">
    <location>
        <begin position="249"/>
        <end position="337"/>
    </location>
</feature>
<evidence type="ECO:0000256" key="3">
    <source>
        <dbReference type="ARBA" id="ARBA00023186"/>
    </source>
</evidence>
<dbReference type="InterPro" id="IPR003495">
    <property type="entry name" value="CobW/HypB/UreG_nucleotide-bd"/>
</dbReference>
<dbReference type="GO" id="GO:0000166">
    <property type="term" value="F:nucleotide binding"/>
    <property type="evidence" value="ECO:0007669"/>
    <property type="project" value="UniProtKB-KW"/>
</dbReference>
<evidence type="ECO:0000313" key="7">
    <source>
        <dbReference type="EMBL" id="VEG58520.1"/>
    </source>
</evidence>
<organism evidence="7 8">
    <name type="scientific">Mycolicibacterium aurum</name>
    <name type="common">Mycobacterium aurum</name>
    <dbReference type="NCBI Taxonomy" id="1791"/>
    <lineage>
        <taxon>Bacteria</taxon>
        <taxon>Bacillati</taxon>
        <taxon>Actinomycetota</taxon>
        <taxon>Actinomycetes</taxon>
        <taxon>Mycobacteriales</taxon>
        <taxon>Mycobacteriaceae</taxon>
        <taxon>Mycolicibacterium</taxon>
    </lineage>
</organism>
<evidence type="ECO:0000313" key="8">
    <source>
        <dbReference type="Proteomes" id="UP000279306"/>
    </source>
</evidence>
<gene>
    <name evidence="7" type="primary">yjiA_2</name>
    <name evidence="7" type="ORF">NCTC10437_05552</name>
</gene>
<sequence length="360" mass="37531">MVGGGWGTVACGAVQPIPVIALTGYLGAGKTTLLNHVLRSPNARIGVVINDFGELNVDAGLVTGQVDEPASIAGGCICCLPDDGGLDVALTRLADPKLRLDAIIVEASGLADPVAVSRIIRFSGVDGVRPGGVVDVLDAATHFHIVDRDATPPARYGAATLVVVNKLDQVPEGERPAALARIESRVRALNPHAYVVGAVGGRIDPALLYDVPAAAEEAGQLTFRELLFDAEPAPAAHGHGDGDHHHVHADSVTVIGEGCVDPAAVIDLLEQPPAGVYRMKGTVGVRYRAGTRNYTVNVVGPSVHIAVAPSRSTANSLVAIGMNLDTDDVRERMRCALAPVTGTTPAQGIRRLQRYRRLSI</sequence>
<dbReference type="GO" id="GO:0016787">
    <property type="term" value="F:hydrolase activity"/>
    <property type="evidence" value="ECO:0007669"/>
    <property type="project" value="UniProtKB-KW"/>
</dbReference>
<dbReference type="Pfam" id="PF02492">
    <property type="entry name" value="cobW"/>
    <property type="match status" value="1"/>
</dbReference>
<dbReference type="Proteomes" id="UP000279306">
    <property type="component" value="Chromosome"/>
</dbReference>
<dbReference type="Gene3D" id="3.40.50.300">
    <property type="entry name" value="P-loop containing nucleotide triphosphate hydrolases"/>
    <property type="match status" value="1"/>
</dbReference>
<evidence type="ECO:0000256" key="4">
    <source>
        <dbReference type="ARBA" id="ARBA00034320"/>
    </source>
</evidence>
<dbReference type="SUPFAM" id="SSF52540">
    <property type="entry name" value="P-loop containing nucleoside triphosphate hydrolases"/>
    <property type="match status" value="1"/>
</dbReference>
<dbReference type="KEGG" id="mauu:NCTC10437_05552"/>
<keyword evidence="1" id="KW-0547">Nucleotide-binding</keyword>
<keyword evidence="2" id="KW-0378">Hydrolase</keyword>
<dbReference type="InterPro" id="IPR051316">
    <property type="entry name" value="Zinc-reg_GTPase_activator"/>
</dbReference>
<dbReference type="Gene3D" id="3.30.1220.10">
    <property type="entry name" value="CobW-like, C-terminal domain"/>
    <property type="match status" value="1"/>
</dbReference>
<evidence type="ECO:0000256" key="5">
    <source>
        <dbReference type="ARBA" id="ARBA00049117"/>
    </source>
</evidence>
<dbReference type="AlphaFoldDB" id="A0A3S4TG92"/>